<evidence type="ECO:0000313" key="1">
    <source>
        <dbReference type="EMBL" id="MED6282911.1"/>
    </source>
</evidence>
<dbReference type="Gene3D" id="3.30.420.10">
    <property type="entry name" value="Ribonuclease H-like superfamily/Ribonuclease H"/>
    <property type="match status" value="1"/>
</dbReference>
<protein>
    <submittedName>
        <fullName evidence="1">Uncharacterized protein</fullName>
    </submittedName>
</protein>
<organism evidence="1 2">
    <name type="scientific">Characodon lateralis</name>
    <dbReference type="NCBI Taxonomy" id="208331"/>
    <lineage>
        <taxon>Eukaryota</taxon>
        <taxon>Metazoa</taxon>
        <taxon>Chordata</taxon>
        <taxon>Craniata</taxon>
        <taxon>Vertebrata</taxon>
        <taxon>Euteleostomi</taxon>
        <taxon>Actinopterygii</taxon>
        <taxon>Neopterygii</taxon>
        <taxon>Teleostei</taxon>
        <taxon>Neoteleostei</taxon>
        <taxon>Acanthomorphata</taxon>
        <taxon>Ovalentaria</taxon>
        <taxon>Atherinomorphae</taxon>
        <taxon>Cyprinodontiformes</taxon>
        <taxon>Goodeidae</taxon>
        <taxon>Characodon</taxon>
    </lineage>
</organism>
<gene>
    <name evidence="1" type="ORF">CHARACLAT_003268</name>
</gene>
<proteinExistence type="predicted"/>
<dbReference type="Proteomes" id="UP001352852">
    <property type="component" value="Unassembled WGS sequence"/>
</dbReference>
<keyword evidence="2" id="KW-1185">Reference proteome</keyword>
<dbReference type="InterPro" id="IPR036397">
    <property type="entry name" value="RNaseH_sf"/>
</dbReference>
<dbReference type="EMBL" id="JAHUTJ010049325">
    <property type="protein sequence ID" value="MED6282911.1"/>
    <property type="molecule type" value="Genomic_DNA"/>
</dbReference>
<sequence>MRIKFACHLEILGTSGEAQNTLCFMSSVRFPVSDDLGCHDKLSCQGGNFRALHAYNSYCDADFIFQKDLAPAHTARSTNICFNNHSNSELDWSANSSDLEGIYEVMS</sequence>
<reference evidence="1 2" key="1">
    <citation type="submission" date="2021-06" db="EMBL/GenBank/DDBJ databases">
        <authorList>
            <person name="Palmer J.M."/>
        </authorList>
    </citation>
    <scope>NUCLEOTIDE SEQUENCE [LARGE SCALE GENOMIC DNA]</scope>
    <source>
        <strain evidence="1 2">CL_MEX2019</strain>
        <tissue evidence="1">Muscle</tissue>
    </source>
</reference>
<accession>A0ABU7E797</accession>
<evidence type="ECO:0000313" key="2">
    <source>
        <dbReference type="Proteomes" id="UP001352852"/>
    </source>
</evidence>
<comment type="caution">
    <text evidence="1">The sequence shown here is derived from an EMBL/GenBank/DDBJ whole genome shotgun (WGS) entry which is preliminary data.</text>
</comment>
<name>A0ABU7E797_9TELE</name>